<sequence>MTTRTLVILPTYNELENLEGVVRRLQQSAPDVDILIVDDNSPDGTGWLADRLSDELRNVHVSHRVVRAGLGGAYLEGFAWALRQGYDLIVESDADGSHRPEDLPRLLVAIENSDLVVGSRWVEGGKVENWPISRRLLSRAGSAYARVMLDIPLRDVTGGYRAYRASALLALKLESVNSQGYCFQIELLWRAVCAGLRVREVPITFSDRILGASKMRGRIVIEAMWRVTMWGLAARLAPLGRRTVASHA</sequence>
<keyword evidence="2" id="KW-0328">Glycosyltransferase</keyword>
<evidence type="ECO:0000259" key="4">
    <source>
        <dbReference type="Pfam" id="PF00535"/>
    </source>
</evidence>
<organism evidence="5 6">
    <name type="scientific">Microbacterium pumilum</name>
    <dbReference type="NCBI Taxonomy" id="344165"/>
    <lineage>
        <taxon>Bacteria</taxon>
        <taxon>Bacillati</taxon>
        <taxon>Actinomycetota</taxon>
        <taxon>Actinomycetes</taxon>
        <taxon>Micrococcales</taxon>
        <taxon>Microbacteriaceae</taxon>
        <taxon>Microbacterium</taxon>
    </lineage>
</organism>
<dbReference type="InterPro" id="IPR001173">
    <property type="entry name" value="Glyco_trans_2-like"/>
</dbReference>
<dbReference type="InterPro" id="IPR029044">
    <property type="entry name" value="Nucleotide-diphossugar_trans"/>
</dbReference>
<reference evidence="6" key="1">
    <citation type="journal article" date="2019" name="Int. J. Syst. Evol. Microbiol.">
        <title>The Global Catalogue of Microorganisms (GCM) 10K type strain sequencing project: providing services to taxonomists for standard genome sequencing and annotation.</title>
        <authorList>
            <consortium name="The Broad Institute Genomics Platform"/>
            <consortium name="The Broad Institute Genome Sequencing Center for Infectious Disease"/>
            <person name="Wu L."/>
            <person name="Ma J."/>
        </authorList>
    </citation>
    <scope>NUCLEOTIDE SEQUENCE [LARGE SCALE GENOMIC DNA]</scope>
    <source>
        <strain evidence="6">JCM 14902</strain>
    </source>
</reference>
<accession>A0ABP5DG78</accession>
<dbReference type="PANTHER" id="PTHR43398">
    <property type="entry name" value="DOLICHOL-PHOSPHATE MANNOSYLTRANSFERASE SUBUNIT 1"/>
    <property type="match status" value="1"/>
</dbReference>
<keyword evidence="6" id="KW-1185">Reference proteome</keyword>
<proteinExistence type="inferred from homology"/>
<gene>
    <name evidence="5" type="ORF">GCM10009777_11430</name>
</gene>
<dbReference type="Gene3D" id="3.90.550.10">
    <property type="entry name" value="Spore Coat Polysaccharide Biosynthesis Protein SpsA, Chain A"/>
    <property type="match status" value="1"/>
</dbReference>
<dbReference type="RefSeq" id="WP_344059375.1">
    <property type="nucleotide sequence ID" value="NZ_BAAAOH010000001.1"/>
</dbReference>
<evidence type="ECO:0000313" key="6">
    <source>
        <dbReference type="Proteomes" id="UP001500326"/>
    </source>
</evidence>
<dbReference type="CDD" id="cd06442">
    <property type="entry name" value="DPM1_like"/>
    <property type="match status" value="1"/>
</dbReference>
<dbReference type="Proteomes" id="UP001500326">
    <property type="component" value="Unassembled WGS sequence"/>
</dbReference>
<evidence type="ECO:0000256" key="2">
    <source>
        <dbReference type="ARBA" id="ARBA00022676"/>
    </source>
</evidence>
<name>A0ABP5DG78_9MICO</name>
<evidence type="ECO:0000313" key="5">
    <source>
        <dbReference type="EMBL" id="GAA1979718.1"/>
    </source>
</evidence>
<keyword evidence="3" id="KW-0808">Transferase</keyword>
<dbReference type="PANTHER" id="PTHR43398:SF1">
    <property type="entry name" value="DOLICHOL-PHOSPHATE MANNOSYLTRANSFERASE SUBUNIT 1"/>
    <property type="match status" value="1"/>
</dbReference>
<protein>
    <submittedName>
        <fullName evidence="5">Polyprenol monophosphomannose synthase</fullName>
    </submittedName>
</protein>
<dbReference type="SUPFAM" id="SSF53448">
    <property type="entry name" value="Nucleotide-diphospho-sugar transferases"/>
    <property type="match status" value="1"/>
</dbReference>
<dbReference type="InterPro" id="IPR039528">
    <property type="entry name" value="DPM1-like"/>
</dbReference>
<dbReference type="EMBL" id="BAAAOH010000001">
    <property type="protein sequence ID" value="GAA1979718.1"/>
    <property type="molecule type" value="Genomic_DNA"/>
</dbReference>
<evidence type="ECO:0000256" key="1">
    <source>
        <dbReference type="ARBA" id="ARBA00006739"/>
    </source>
</evidence>
<comment type="caution">
    <text evidence="5">The sequence shown here is derived from an EMBL/GenBank/DDBJ whole genome shotgun (WGS) entry which is preliminary data.</text>
</comment>
<comment type="similarity">
    <text evidence="1">Belongs to the glycosyltransferase 2 family.</text>
</comment>
<evidence type="ECO:0000256" key="3">
    <source>
        <dbReference type="ARBA" id="ARBA00022679"/>
    </source>
</evidence>
<dbReference type="Pfam" id="PF00535">
    <property type="entry name" value="Glycos_transf_2"/>
    <property type="match status" value="1"/>
</dbReference>
<feature type="domain" description="Glycosyltransferase 2-like" evidence="4">
    <location>
        <begin position="7"/>
        <end position="168"/>
    </location>
</feature>